<keyword evidence="3" id="KW-0143">Chaperone</keyword>
<comment type="catalytic activity">
    <reaction evidence="5">
        <text>GTP + H2O = GDP + phosphate + H(+)</text>
        <dbReference type="Rhea" id="RHEA:19669"/>
        <dbReference type="ChEBI" id="CHEBI:15377"/>
        <dbReference type="ChEBI" id="CHEBI:15378"/>
        <dbReference type="ChEBI" id="CHEBI:37565"/>
        <dbReference type="ChEBI" id="CHEBI:43474"/>
        <dbReference type="ChEBI" id="CHEBI:58189"/>
    </reaction>
    <physiologicalReaction direction="left-to-right" evidence="5">
        <dbReference type="Rhea" id="RHEA:19670"/>
    </physiologicalReaction>
</comment>
<protein>
    <recommendedName>
        <fullName evidence="6">CobW C-terminal domain-containing protein</fullName>
    </recommendedName>
</protein>
<sequence>MGIPINIVSGFLGAGKTTFINEMIKETTIASDDIAIIVNEFGEVGIDHELMIHAEERLYQLNSGCICCSLREDLASTLEMILKITKEQGRPLKQIIIETTGIADPQPIIQTLKVTPKLSGYFYLDTVFCVVDAVNYQSTLSNYSEAEKQIAMADRFIITKLNEQYAADKQEIQQKLSSINPVADYYEFSFSTIFKADCLFFNQHLFRSFEPQIVETDNYKEQHEHHHHGSVSSMSLSTLIPLEESLMRMWIDWLLMTYDGQLYRYKGLIRVKNYELVIALQGVSTHYTLETTNKSPLDFTSQLVLIGKDLDREKIEQSFKDLVMRSYQEI</sequence>
<dbReference type="RefSeq" id="WP_125984746.1">
    <property type="nucleotide sequence ID" value="NZ_NGJS01000023.1"/>
</dbReference>
<dbReference type="PANTHER" id="PTHR13748:SF62">
    <property type="entry name" value="COBW DOMAIN-CONTAINING PROTEIN"/>
    <property type="match status" value="1"/>
</dbReference>
<evidence type="ECO:0000256" key="1">
    <source>
        <dbReference type="ARBA" id="ARBA00022741"/>
    </source>
</evidence>
<accession>A0A429ZSM0</accession>
<dbReference type="GO" id="GO:0016787">
    <property type="term" value="F:hydrolase activity"/>
    <property type="evidence" value="ECO:0007669"/>
    <property type="project" value="UniProtKB-KW"/>
</dbReference>
<proteinExistence type="inferred from homology"/>
<comment type="caution">
    <text evidence="7">The sequence shown here is derived from an EMBL/GenBank/DDBJ whole genome shotgun (WGS) entry which is preliminary data.</text>
</comment>
<comment type="similarity">
    <text evidence="4">Belongs to the SIMIBI class G3E GTPase family. ZNG1 subfamily.</text>
</comment>
<evidence type="ECO:0000313" key="8">
    <source>
        <dbReference type="Proteomes" id="UP000287857"/>
    </source>
</evidence>
<dbReference type="Gene3D" id="3.30.1220.10">
    <property type="entry name" value="CobW-like, C-terminal domain"/>
    <property type="match status" value="1"/>
</dbReference>
<evidence type="ECO:0000313" key="7">
    <source>
        <dbReference type="EMBL" id="RST96730.1"/>
    </source>
</evidence>
<reference evidence="7 8" key="1">
    <citation type="submission" date="2017-05" db="EMBL/GenBank/DDBJ databases">
        <title>Vagococcus spp. assemblies.</title>
        <authorList>
            <person name="Gulvik C.A."/>
        </authorList>
    </citation>
    <scope>NUCLEOTIDE SEQUENCE [LARGE SCALE GENOMIC DNA]</scope>
    <source>
        <strain evidence="7 8">SS1995</strain>
    </source>
</reference>
<organism evidence="7 8">
    <name type="scientific">Vagococcus vulneris</name>
    <dbReference type="NCBI Taxonomy" id="1977869"/>
    <lineage>
        <taxon>Bacteria</taxon>
        <taxon>Bacillati</taxon>
        <taxon>Bacillota</taxon>
        <taxon>Bacilli</taxon>
        <taxon>Lactobacillales</taxon>
        <taxon>Enterococcaceae</taxon>
        <taxon>Vagococcus</taxon>
    </lineage>
</organism>
<dbReference type="SUPFAM" id="SSF52540">
    <property type="entry name" value="P-loop containing nucleoside triphosphate hydrolases"/>
    <property type="match status" value="1"/>
</dbReference>
<feature type="domain" description="CobW C-terminal" evidence="6">
    <location>
        <begin position="231"/>
        <end position="323"/>
    </location>
</feature>
<evidence type="ECO:0000256" key="2">
    <source>
        <dbReference type="ARBA" id="ARBA00022801"/>
    </source>
</evidence>
<dbReference type="InterPro" id="IPR011629">
    <property type="entry name" value="CobW-like_C"/>
</dbReference>
<dbReference type="InterPro" id="IPR027417">
    <property type="entry name" value="P-loop_NTPase"/>
</dbReference>
<keyword evidence="1" id="KW-0547">Nucleotide-binding</keyword>
<dbReference type="InterPro" id="IPR036627">
    <property type="entry name" value="CobW-likC_sf"/>
</dbReference>
<dbReference type="AlphaFoldDB" id="A0A429ZSM0"/>
<dbReference type="SUPFAM" id="SSF90002">
    <property type="entry name" value="Hypothetical protein YjiA, C-terminal domain"/>
    <property type="match status" value="1"/>
</dbReference>
<gene>
    <name evidence="7" type="ORF">CBF37_10740</name>
</gene>
<dbReference type="Gene3D" id="3.40.50.300">
    <property type="entry name" value="P-loop containing nucleotide triphosphate hydrolases"/>
    <property type="match status" value="1"/>
</dbReference>
<dbReference type="InterPro" id="IPR003495">
    <property type="entry name" value="CobW/HypB/UreG_nucleotide-bd"/>
</dbReference>
<evidence type="ECO:0000256" key="4">
    <source>
        <dbReference type="ARBA" id="ARBA00034320"/>
    </source>
</evidence>
<evidence type="ECO:0000256" key="3">
    <source>
        <dbReference type="ARBA" id="ARBA00023186"/>
    </source>
</evidence>
<dbReference type="EMBL" id="NGJS01000023">
    <property type="protein sequence ID" value="RST96730.1"/>
    <property type="molecule type" value="Genomic_DNA"/>
</dbReference>
<dbReference type="OrthoDB" id="9808822at2"/>
<dbReference type="CDD" id="cd03112">
    <property type="entry name" value="CobW-like"/>
    <property type="match status" value="1"/>
</dbReference>
<dbReference type="Pfam" id="PF07683">
    <property type="entry name" value="CobW_C"/>
    <property type="match status" value="1"/>
</dbReference>
<dbReference type="Pfam" id="PF02492">
    <property type="entry name" value="cobW"/>
    <property type="match status" value="1"/>
</dbReference>
<dbReference type="GO" id="GO:0000166">
    <property type="term" value="F:nucleotide binding"/>
    <property type="evidence" value="ECO:0007669"/>
    <property type="project" value="UniProtKB-KW"/>
</dbReference>
<dbReference type="GO" id="GO:0005737">
    <property type="term" value="C:cytoplasm"/>
    <property type="evidence" value="ECO:0007669"/>
    <property type="project" value="TreeGrafter"/>
</dbReference>
<dbReference type="InterPro" id="IPR051316">
    <property type="entry name" value="Zinc-reg_GTPase_activator"/>
</dbReference>
<keyword evidence="2" id="KW-0378">Hydrolase</keyword>
<name>A0A429ZSM0_9ENTE</name>
<evidence type="ECO:0000259" key="6">
    <source>
        <dbReference type="SMART" id="SM00833"/>
    </source>
</evidence>
<evidence type="ECO:0000256" key="5">
    <source>
        <dbReference type="ARBA" id="ARBA00049117"/>
    </source>
</evidence>
<dbReference type="Proteomes" id="UP000287857">
    <property type="component" value="Unassembled WGS sequence"/>
</dbReference>
<keyword evidence="8" id="KW-1185">Reference proteome</keyword>
<dbReference type="SMART" id="SM00833">
    <property type="entry name" value="CobW_C"/>
    <property type="match status" value="1"/>
</dbReference>
<dbReference type="PANTHER" id="PTHR13748">
    <property type="entry name" value="COBW-RELATED"/>
    <property type="match status" value="1"/>
</dbReference>